<reference evidence="1 3" key="1">
    <citation type="journal article" date="2016" name="Genome Announc.">
        <title>Draft Genome Sequence of Paenibacillus amylolyticus Heshi-A3, Isolated from Fermented Rice Bran in a Japanese Fermented Seafood Dish.</title>
        <authorList>
            <person name="Akuzawa S."/>
            <person name="Nagaoka J."/>
            <person name="Kanekatsu M."/>
            <person name="Kubota E."/>
            <person name="Ohtake R."/>
            <person name="Suzuki T."/>
            <person name="Kanesaki Y."/>
        </authorList>
    </citation>
    <scope>NUCLEOTIDE SEQUENCE [LARGE SCALE GENOMIC DNA]</scope>
    <source>
        <strain evidence="1 3">Heshi-A3</strain>
    </source>
</reference>
<evidence type="ECO:0000313" key="4">
    <source>
        <dbReference type="Proteomes" id="UP000187134"/>
    </source>
</evidence>
<evidence type="ECO:0000313" key="3">
    <source>
        <dbReference type="Proteomes" id="UP000069697"/>
    </source>
</evidence>
<dbReference type="Proteomes" id="UP000069697">
    <property type="component" value="Unassembled WGS sequence"/>
</dbReference>
<dbReference type="InterPro" id="IPR009057">
    <property type="entry name" value="Homeodomain-like_sf"/>
</dbReference>
<protein>
    <recommendedName>
        <fullName evidence="5">Mor transcription activator domain-containing protein</fullName>
    </recommendedName>
</protein>
<sequence length="89" mass="10326">MKYINADTIFPEELLKEIQRYIPGGLIYIPRPKDAHKKWGENSGGRRIVRERNDEVRRLFAAGTTIDQLAKQYCLSIDSIKKIVYCKKG</sequence>
<comment type="caution">
    <text evidence="1">The sequence shown here is derived from an EMBL/GenBank/DDBJ whole genome shotgun (WGS) entry which is preliminary data.</text>
</comment>
<gene>
    <name evidence="2" type="ORF">BK131_14310</name>
    <name evidence="1" type="ORF">PAHA3_4258</name>
</gene>
<dbReference type="RefSeq" id="WP_062836604.1">
    <property type="nucleotide sequence ID" value="NZ_BCNV01000005.1"/>
</dbReference>
<dbReference type="NCBIfam" id="NF040785">
    <property type="entry name" value="CD3324_fam"/>
    <property type="match status" value="1"/>
</dbReference>
<reference evidence="2 4" key="3">
    <citation type="submission" date="2016-11" db="EMBL/GenBank/DDBJ databases">
        <title>Paenibacillus species isolates.</title>
        <authorList>
            <person name="Beno S.M."/>
        </authorList>
    </citation>
    <scope>NUCLEOTIDE SEQUENCE [LARGE SCALE GENOMIC DNA]</scope>
    <source>
        <strain evidence="2 4">FSL H8-0246</strain>
    </source>
</reference>
<dbReference type="InterPro" id="IPR049739">
    <property type="entry name" value="YraL-like"/>
</dbReference>
<evidence type="ECO:0000313" key="2">
    <source>
        <dbReference type="EMBL" id="OMF13830.1"/>
    </source>
</evidence>
<accession>A0A117I2S2</accession>
<name>A0A117I2S2_PAEAM</name>
<dbReference type="SUPFAM" id="SSF46689">
    <property type="entry name" value="Homeodomain-like"/>
    <property type="match status" value="1"/>
</dbReference>
<dbReference type="Proteomes" id="UP000187134">
    <property type="component" value="Unassembled WGS sequence"/>
</dbReference>
<dbReference type="EMBL" id="MRTJ01000004">
    <property type="protein sequence ID" value="OMF13830.1"/>
    <property type="molecule type" value="Genomic_DNA"/>
</dbReference>
<evidence type="ECO:0000313" key="1">
    <source>
        <dbReference type="EMBL" id="GAS84155.1"/>
    </source>
</evidence>
<dbReference type="EMBL" id="BCNV01000005">
    <property type="protein sequence ID" value="GAS84155.1"/>
    <property type="molecule type" value="Genomic_DNA"/>
</dbReference>
<reference evidence="3" key="2">
    <citation type="submission" date="2016-01" db="EMBL/GenBank/DDBJ databases">
        <title>Draft Genome Sequence of Paenibacillus amylolyticus Heshi-A3 that Was Isolated from Fermented Rice Bran with Aging Salted Mackerel, Which Was Named Heshiko as Traditional Fermented Seafood in Japan.</title>
        <authorList>
            <person name="Akuzawa S."/>
            <person name="Nakagawa J."/>
            <person name="Kanekatsu T."/>
            <person name="Kubota E."/>
            <person name="Ohtake R."/>
            <person name="Suzuki T."/>
            <person name="Kanesaki Y."/>
        </authorList>
    </citation>
    <scope>NUCLEOTIDE SEQUENCE [LARGE SCALE GENOMIC DNA]</scope>
    <source>
        <strain evidence="3">Heshi-A3</strain>
    </source>
</reference>
<proteinExistence type="predicted"/>
<evidence type="ECO:0008006" key="5">
    <source>
        <dbReference type="Google" id="ProtNLM"/>
    </source>
</evidence>
<dbReference type="AlphaFoldDB" id="A0A117I2S2"/>
<organism evidence="1 3">
    <name type="scientific">Paenibacillus amylolyticus</name>
    <dbReference type="NCBI Taxonomy" id="1451"/>
    <lineage>
        <taxon>Bacteria</taxon>
        <taxon>Bacillati</taxon>
        <taxon>Bacillota</taxon>
        <taxon>Bacilli</taxon>
        <taxon>Bacillales</taxon>
        <taxon>Paenibacillaceae</taxon>
        <taxon>Paenibacillus</taxon>
    </lineage>
</organism>
<dbReference type="OrthoDB" id="9800398at2"/>